<keyword evidence="5" id="KW-1185">Reference proteome</keyword>
<feature type="transmembrane region" description="Helical" evidence="2">
    <location>
        <begin position="48"/>
        <end position="67"/>
    </location>
</feature>
<feature type="region of interest" description="Disordered" evidence="1">
    <location>
        <begin position="27"/>
        <end position="48"/>
    </location>
</feature>
<proteinExistence type="predicted"/>
<evidence type="ECO:0008006" key="6">
    <source>
        <dbReference type="Google" id="ProtNLM"/>
    </source>
</evidence>
<evidence type="ECO:0000313" key="5">
    <source>
        <dbReference type="Proteomes" id="UP000554482"/>
    </source>
</evidence>
<keyword evidence="2" id="KW-1133">Transmembrane helix</keyword>
<protein>
    <recommendedName>
        <fullName evidence="6">Arabinogalactan peptide</fullName>
    </recommendedName>
</protein>
<evidence type="ECO:0000256" key="3">
    <source>
        <dbReference type="SAM" id="SignalP"/>
    </source>
</evidence>
<dbReference type="Proteomes" id="UP000554482">
    <property type="component" value="Unassembled WGS sequence"/>
</dbReference>
<gene>
    <name evidence="4" type="ORF">FRX31_027094</name>
</gene>
<name>A0A7J6VG92_THATH</name>
<comment type="caution">
    <text evidence="4">The sequence shown here is derived from an EMBL/GenBank/DDBJ whole genome shotgun (WGS) entry which is preliminary data.</text>
</comment>
<evidence type="ECO:0000313" key="4">
    <source>
        <dbReference type="EMBL" id="KAF5183312.1"/>
    </source>
</evidence>
<evidence type="ECO:0000256" key="2">
    <source>
        <dbReference type="SAM" id="Phobius"/>
    </source>
</evidence>
<reference evidence="4 5" key="1">
    <citation type="submission" date="2020-06" db="EMBL/GenBank/DDBJ databases">
        <title>Transcriptomic and genomic resources for Thalictrum thalictroides and T. hernandezii: Facilitating candidate gene discovery in an emerging model plant lineage.</title>
        <authorList>
            <person name="Arias T."/>
            <person name="Riano-Pachon D.M."/>
            <person name="Di Stilio V.S."/>
        </authorList>
    </citation>
    <scope>NUCLEOTIDE SEQUENCE [LARGE SCALE GENOMIC DNA]</scope>
    <source>
        <strain evidence="5">cv. WT478/WT964</strain>
        <tissue evidence="4">Leaves</tissue>
    </source>
</reference>
<organism evidence="4 5">
    <name type="scientific">Thalictrum thalictroides</name>
    <name type="common">Rue-anemone</name>
    <name type="synonym">Anemone thalictroides</name>
    <dbReference type="NCBI Taxonomy" id="46969"/>
    <lineage>
        <taxon>Eukaryota</taxon>
        <taxon>Viridiplantae</taxon>
        <taxon>Streptophyta</taxon>
        <taxon>Embryophyta</taxon>
        <taxon>Tracheophyta</taxon>
        <taxon>Spermatophyta</taxon>
        <taxon>Magnoliopsida</taxon>
        <taxon>Ranunculales</taxon>
        <taxon>Ranunculaceae</taxon>
        <taxon>Thalictroideae</taxon>
        <taxon>Thalictrum</taxon>
    </lineage>
</organism>
<accession>A0A7J6VG92</accession>
<keyword evidence="3" id="KW-0732">Signal</keyword>
<keyword evidence="2" id="KW-0812">Transmembrane</keyword>
<keyword evidence="2" id="KW-0472">Membrane</keyword>
<dbReference type="AlphaFoldDB" id="A0A7J6VG92"/>
<dbReference type="EMBL" id="JABWDY010033582">
    <property type="protein sequence ID" value="KAF5183312.1"/>
    <property type="molecule type" value="Genomic_DNA"/>
</dbReference>
<feature type="chain" id="PRO_5029467550" description="Arabinogalactan peptide" evidence="3">
    <location>
        <begin position="26"/>
        <end position="73"/>
    </location>
</feature>
<sequence length="73" mass="7212">MAKTSTIVFMAVVVALFSLLGETYAADSPAAAPGPASAAPGPASASGTLSPSISAAFLLSLVAFLFGSRSFFQ</sequence>
<evidence type="ECO:0000256" key="1">
    <source>
        <dbReference type="SAM" id="MobiDB-lite"/>
    </source>
</evidence>
<feature type="signal peptide" evidence="3">
    <location>
        <begin position="1"/>
        <end position="25"/>
    </location>
</feature>